<feature type="domain" description="Gram-positive cocci surface proteins LPxTG" evidence="6">
    <location>
        <begin position="1076"/>
        <end position="1110"/>
    </location>
</feature>
<dbReference type="PROSITE" id="PS50847">
    <property type="entry name" value="GRAM_POS_ANCHORING"/>
    <property type="match status" value="1"/>
</dbReference>
<sequence length="1110" mass="120207">MKQNEIGKLVTLGSATVLGALLMLAGPQNHGVLVHADDQAPASQTPEKTADAVFSRISDESATNNTQTDATTVKSDGDQATTQVQTPVKSATPSTAADAESDASQPTGTTDPADSKDDTTQPVTATTETSATTVDDVWHDGVTDAWQERWLTEEGSRMVENPTEGGVGGQDVTQSDDTARATMPLNAAYLGSEDYDNESDIITLSDGHSPYQPGENVYQFKLDAATWTKQARRGPSFTDDGQMVLQSDGSYSVEQAKTTGLSLKPGTRLAVTISQISPNATFELKINAGKEFKIVTGINRPGTYYFDLSAYGDDLWSAKDITWLPAIVSGDDTATLTISDIHLDYNAGFDAKKSQAETYTNSWRPDRLDYTADYESGMKVSGTDFFKDKNTIVRTVNVNDQGNLFVNGKIFGSDPQLIGNTLVFKAKTNWAGISFSQTPVKLTFYANLQDLENEQNALAAPIEGGYYAADFSNLKNSTLYIAYTTAALALDDASFSAQAQAAAQGDMVAAQQAATDRVNAFYAKIPQPTAQQLNILDKGTTAESQLQTYYKAWTIMHESNMDPELGYDYAYPTYATSKAYIWHNGSEVTRYAASWEAFYTMQYESFIDPDTAWQNFIGQISQVSDDGSLAGEGLPVNRARVALILYNNSTSTEQGLNGLKQTWQKIEQNLKWALENPYWVFPGSTGSDQPDTDFLASAIIDIPYMEQLYDLLQANGVITDAAARKATLEQMKAEQIKNYEDYFFFGPDGKPIQKVLKKDGKLSDPNPDIVNELMVTKALHMPGLTDDEYAKVLSYFNSLFDSDQDFGHMGVDKYEEWAYTVYGLLEHGQKDLAMQLIDTTLRDAPRAHTLGEELRGGEDGKDPYIAGVHVSAFGSAQMIDAFWMANGLRYDAGGLRVYNLTADGAVSGIRSGNDVYSYTLKDGVVTDYKNGKLFKVETIGPDDDDFVDLRTAPVVDPTALKAAIAEANQIDAAKYSADSVKSLDQAVSQGQTVLADTSSTQAGLDDATAAIQQALKDLDLIQKKTQVGPALSVDPADFYDHTKKAVTAGPESVVVAKPLSHTETPQTKAAKAKTTLPKTGEASSVEVGILGGLVSVLALLGLASPLRKQD</sequence>
<feature type="compositionally biased region" description="Polar residues" evidence="5">
    <location>
        <begin position="102"/>
        <end position="112"/>
    </location>
</feature>
<keyword evidence="1" id="KW-0134">Cell wall</keyword>
<keyword evidence="3" id="KW-0732">Signal</keyword>
<evidence type="ECO:0000256" key="5">
    <source>
        <dbReference type="SAM" id="MobiDB-lite"/>
    </source>
</evidence>
<evidence type="ECO:0000256" key="1">
    <source>
        <dbReference type="ARBA" id="ARBA00022512"/>
    </source>
</evidence>
<dbReference type="EMBL" id="JBHTOA010000048">
    <property type="protein sequence ID" value="MFD1400147.1"/>
    <property type="molecule type" value="Genomic_DNA"/>
</dbReference>
<dbReference type="RefSeq" id="WP_204118351.1">
    <property type="nucleotide sequence ID" value="NZ_BOLV01000004.1"/>
</dbReference>
<evidence type="ECO:0000259" key="6">
    <source>
        <dbReference type="PROSITE" id="PS50847"/>
    </source>
</evidence>
<feature type="compositionally biased region" description="Low complexity" evidence="5">
    <location>
        <begin position="120"/>
        <end position="135"/>
    </location>
</feature>
<dbReference type="NCBIfam" id="TIGR01167">
    <property type="entry name" value="LPXTG_anchor"/>
    <property type="match status" value="1"/>
</dbReference>
<comment type="caution">
    <text evidence="7">The sequence shown here is derived from an EMBL/GenBank/DDBJ whole genome shotgun (WGS) entry which is preliminary data.</text>
</comment>
<keyword evidence="2" id="KW-0964">Secreted</keyword>
<keyword evidence="8" id="KW-1185">Reference proteome</keyword>
<protein>
    <submittedName>
        <fullName evidence="7">LPXTG cell wall anchor domain-containing protein</fullName>
    </submittedName>
</protein>
<dbReference type="InterPro" id="IPR008928">
    <property type="entry name" value="6-hairpin_glycosidase_sf"/>
</dbReference>
<dbReference type="Proteomes" id="UP001597199">
    <property type="component" value="Unassembled WGS sequence"/>
</dbReference>
<organism evidence="7 8">
    <name type="scientific">Lacticaseibacillus suilingensis</name>
    <dbReference type="NCBI Taxonomy" id="2799577"/>
    <lineage>
        <taxon>Bacteria</taxon>
        <taxon>Bacillati</taxon>
        <taxon>Bacillota</taxon>
        <taxon>Bacilli</taxon>
        <taxon>Lactobacillales</taxon>
        <taxon>Lactobacillaceae</taxon>
        <taxon>Lacticaseibacillus</taxon>
    </lineage>
</organism>
<evidence type="ECO:0000313" key="8">
    <source>
        <dbReference type="Proteomes" id="UP001597199"/>
    </source>
</evidence>
<evidence type="ECO:0000256" key="4">
    <source>
        <dbReference type="ARBA" id="ARBA00023088"/>
    </source>
</evidence>
<evidence type="ECO:0000313" key="7">
    <source>
        <dbReference type="EMBL" id="MFD1400147.1"/>
    </source>
</evidence>
<accession>A0ABW4BM05</accession>
<reference evidence="8" key="1">
    <citation type="journal article" date="2019" name="Int. J. Syst. Evol. Microbiol.">
        <title>The Global Catalogue of Microorganisms (GCM) 10K type strain sequencing project: providing services to taxonomists for standard genome sequencing and annotation.</title>
        <authorList>
            <consortium name="The Broad Institute Genomics Platform"/>
            <consortium name="The Broad Institute Genome Sequencing Center for Infectious Disease"/>
            <person name="Wu L."/>
            <person name="Ma J."/>
        </authorList>
    </citation>
    <scope>NUCLEOTIDE SEQUENCE [LARGE SCALE GENOMIC DNA]</scope>
    <source>
        <strain evidence="8">CCM 9110</strain>
    </source>
</reference>
<gene>
    <name evidence="7" type="ORF">ACFQ41_12585</name>
</gene>
<dbReference type="Gene3D" id="1.20.1270.90">
    <property type="entry name" value="AF1782-like"/>
    <property type="match status" value="1"/>
</dbReference>
<dbReference type="InterPro" id="IPR019931">
    <property type="entry name" value="LPXTG_anchor"/>
</dbReference>
<evidence type="ECO:0000256" key="2">
    <source>
        <dbReference type="ARBA" id="ARBA00022525"/>
    </source>
</evidence>
<keyword evidence="4" id="KW-0572">Peptidoglycan-anchor</keyword>
<feature type="region of interest" description="Disordered" evidence="5">
    <location>
        <begin position="57"/>
        <end position="139"/>
    </location>
</feature>
<dbReference type="SUPFAM" id="SSF48208">
    <property type="entry name" value="Six-hairpin glycosidases"/>
    <property type="match status" value="1"/>
</dbReference>
<proteinExistence type="predicted"/>
<name>A0ABW4BM05_9LACO</name>
<evidence type="ECO:0000256" key="3">
    <source>
        <dbReference type="ARBA" id="ARBA00022729"/>
    </source>
</evidence>
<feature type="compositionally biased region" description="Polar residues" evidence="5">
    <location>
        <begin position="60"/>
        <end position="95"/>
    </location>
</feature>